<evidence type="ECO:0000313" key="5">
    <source>
        <dbReference type="EMBL" id="SBW17021.1"/>
    </source>
</evidence>
<accession>A0A1C3NSN9</accession>
<dbReference type="InterPro" id="IPR000086">
    <property type="entry name" value="NUDIX_hydrolase_dom"/>
</dbReference>
<reference evidence="6" key="1">
    <citation type="submission" date="2016-02" db="EMBL/GenBank/DDBJ databases">
        <authorList>
            <person name="Wibberg D."/>
        </authorList>
    </citation>
    <scope>NUCLEOTIDE SEQUENCE [LARGE SCALE GENOMIC DNA]</scope>
</reference>
<dbReference type="Proteomes" id="UP000199013">
    <property type="component" value="Unassembled WGS sequence"/>
</dbReference>
<dbReference type="PROSITE" id="PS00893">
    <property type="entry name" value="NUDIX_BOX"/>
    <property type="match status" value="1"/>
</dbReference>
<keyword evidence="6" id="KW-1185">Reference proteome</keyword>
<dbReference type="EMBL" id="FLUV01000013">
    <property type="protein sequence ID" value="SBW17021.1"/>
    <property type="molecule type" value="Genomic_DNA"/>
</dbReference>
<keyword evidence="2 3" id="KW-0378">Hydrolase</keyword>
<evidence type="ECO:0000313" key="6">
    <source>
        <dbReference type="Proteomes" id="UP000199013"/>
    </source>
</evidence>
<dbReference type="InterPro" id="IPR039989">
    <property type="entry name" value="NUDT9"/>
</dbReference>
<dbReference type="InterPro" id="IPR020084">
    <property type="entry name" value="NUDIX_hydrolase_CS"/>
</dbReference>
<dbReference type="Gene3D" id="3.90.79.10">
    <property type="entry name" value="Nucleoside Triphosphate Pyrophosphohydrolase"/>
    <property type="match status" value="1"/>
</dbReference>
<dbReference type="PROSITE" id="PS51462">
    <property type="entry name" value="NUDIX"/>
    <property type="match status" value="1"/>
</dbReference>
<sequence>MPVNGQDYTPVDVTPPELQPAGIAADARTDRTIDTATDPTAITDWKTRQTRALVPFRVVDGYPQNPAGRTGRVGRRLWCWGENQAVDPLVVTGVGEHRRVLLIRRGDCGQWAMPGGMVDPGETVPQALVRELREETGVDLTGAVPVVLARVYVDDPRNTDHAWIASTVAFFQVAVPVRPQAGSDARDAGWFPFPDIGGLRTAIHTIGDRLYPAHDALLTEISIP</sequence>
<comment type="similarity">
    <text evidence="1 3">Belongs to the Nudix hydrolase family.</text>
</comment>
<feature type="domain" description="Nudix hydrolase" evidence="4">
    <location>
        <begin position="81"/>
        <end position="214"/>
    </location>
</feature>
<evidence type="ECO:0000259" key="4">
    <source>
        <dbReference type="PROSITE" id="PS51462"/>
    </source>
</evidence>
<dbReference type="InterPro" id="IPR015797">
    <property type="entry name" value="NUDIX_hydrolase-like_dom_sf"/>
</dbReference>
<evidence type="ECO:0000256" key="1">
    <source>
        <dbReference type="ARBA" id="ARBA00005582"/>
    </source>
</evidence>
<dbReference type="PANTHER" id="PTHR13030">
    <property type="entry name" value="NUDIX HYDROLASE"/>
    <property type="match status" value="1"/>
</dbReference>
<name>A0A1C3NSN9_9ACTN</name>
<evidence type="ECO:0000256" key="2">
    <source>
        <dbReference type="ARBA" id="ARBA00022801"/>
    </source>
</evidence>
<dbReference type="Pfam" id="PF25969">
    <property type="entry name" value="NUDT9_N"/>
    <property type="match status" value="1"/>
</dbReference>
<dbReference type="GO" id="GO:0047631">
    <property type="term" value="F:ADP-ribose diphosphatase activity"/>
    <property type="evidence" value="ECO:0007669"/>
    <property type="project" value="InterPro"/>
</dbReference>
<protein>
    <submittedName>
        <fullName evidence="5">NUDIX hydrolase</fullName>
    </submittedName>
</protein>
<evidence type="ECO:0000256" key="3">
    <source>
        <dbReference type="RuleBase" id="RU003476"/>
    </source>
</evidence>
<organism evidence="5 6">
    <name type="scientific">Candidatus Protofrankia californiensis</name>
    <dbReference type="NCBI Taxonomy" id="1839754"/>
    <lineage>
        <taxon>Bacteria</taxon>
        <taxon>Bacillati</taxon>
        <taxon>Actinomycetota</taxon>
        <taxon>Actinomycetes</taxon>
        <taxon>Frankiales</taxon>
        <taxon>Frankiaceae</taxon>
        <taxon>Protofrankia</taxon>
    </lineage>
</organism>
<dbReference type="PRINTS" id="PR00502">
    <property type="entry name" value="NUDIXFAMILY"/>
</dbReference>
<dbReference type="PANTHER" id="PTHR13030:SF8">
    <property type="entry name" value="ADP-RIBOSE PYROPHOSPHATASE, MITOCHONDRIAL"/>
    <property type="match status" value="1"/>
</dbReference>
<dbReference type="InterPro" id="IPR020476">
    <property type="entry name" value="Nudix_hydrolase"/>
</dbReference>
<dbReference type="Pfam" id="PF00293">
    <property type="entry name" value="NUDIX"/>
    <property type="match status" value="1"/>
</dbReference>
<proteinExistence type="inferred from homology"/>
<dbReference type="SUPFAM" id="SSF55811">
    <property type="entry name" value="Nudix"/>
    <property type="match status" value="1"/>
</dbReference>
<dbReference type="AlphaFoldDB" id="A0A1C3NSN9"/>
<gene>
    <name evidence="5" type="ORF">FDG2_0032</name>
</gene>